<feature type="region of interest" description="Disordered" evidence="1">
    <location>
        <begin position="79"/>
        <end position="257"/>
    </location>
</feature>
<organism evidence="2 3">
    <name type="scientific">Marasmius tenuissimus</name>
    <dbReference type="NCBI Taxonomy" id="585030"/>
    <lineage>
        <taxon>Eukaryota</taxon>
        <taxon>Fungi</taxon>
        <taxon>Dikarya</taxon>
        <taxon>Basidiomycota</taxon>
        <taxon>Agaricomycotina</taxon>
        <taxon>Agaricomycetes</taxon>
        <taxon>Agaricomycetidae</taxon>
        <taxon>Agaricales</taxon>
        <taxon>Marasmiineae</taxon>
        <taxon>Marasmiaceae</taxon>
        <taxon>Marasmius</taxon>
    </lineage>
</organism>
<keyword evidence="3" id="KW-1185">Reference proteome</keyword>
<protein>
    <submittedName>
        <fullName evidence="2">Uncharacterized protein</fullName>
    </submittedName>
</protein>
<comment type="caution">
    <text evidence="2">The sequence shown here is derived from an EMBL/GenBank/DDBJ whole genome shotgun (WGS) entry which is preliminary data.</text>
</comment>
<feature type="compositionally biased region" description="Polar residues" evidence="1">
    <location>
        <begin position="83"/>
        <end position="95"/>
    </location>
</feature>
<evidence type="ECO:0000313" key="3">
    <source>
        <dbReference type="Proteomes" id="UP001437256"/>
    </source>
</evidence>
<feature type="region of interest" description="Disordered" evidence="1">
    <location>
        <begin position="348"/>
        <end position="407"/>
    </location>
</feature>
<feature type="compositionally biased region" description="Polar residues" evidence="1">
    <location>
        <begin position="107"/>
        <end position="120"/>
    </location>
</feature>
<accession>A0ABR2ZUN8</accession>
<reference evidence="2 3" key="1">
    <citation type="submission" date="2024-05" db="EMBL/GenBank/DDBJ databases">
        <title>A draft genome resource for the thread blight pathogen Marasmius tenuissimus strain MS-2.</title>
        <authorList>
            <person name="Yulfo-Soto G.E."/>
            <person name="Baruah I.K."/>
            <person name="Amoako-Attah I."/>
            <person name="Bukari Y."/>
            <person name="Meinhardt L.W."/>
            <person name="Bailey B.A."/>
            <person name="Cohen S.P."/>
        </authorList>
    </citation>
    <scope>NUCLEOTIDE SEQUENCE [LARGE SCALE GENOMIC DNA]</scope>
    <source>
        <strain evidence="2 3">MS-2</strain>
    </source>
</reference>
<evidence type="ECO:0000313" key="2">
    <source>
        <dbReference type="EMBL" id="KAL0065035.1"/>
    </source>
</evidence>
<name>A0ABR2ZUN8_9AGAR</name>
<dbReference type="EMBL" id="JBBXMP010000053">
    <property type="protein sequence ID" value="KAL0065035.1"/>
    <property type="molecule type" value="Genomic_DNA"/>
</dbReference>
<feature type="region of interest" description="Disordered" evidence="1">
    <location>
        <begin position="288"/>
        <end position="318"/>
    </location>
</feature>
<proteinExistence type="predicted"/>
<feature type="compositionally biased region" description="Gly residues" evidence="1">
    <location>
        <begin position="143"/>
        <end position="152"/>
    </location>
</feature>
<feature type="compositionally biased region" description="Acidic residues" evidence="1">
    <location>
        <begin position="159"/>
        <end position="169"/>
    </location>
</feature>
<feature type="compositionally biased region" description="Acidic residues" evidence="1">
    <location>
        <begin position="202"/>
        <end position="212"/>
    </location>
</feature>
<feature type="compositionally biased region" description="Acidic residues" evidence="1">
    <location>
        <begin position="369"/>
        <end position="391"/>
    </location>
</feature>
<sequence>MSEKRSKPMPRRDSYGLPALLSWEEKSKRRLRRAPNYPPKQEARFPRKLGKSPLDEPSGASLTSDIARLKYKTGIITDGPLAISSNGNYDASSSEIGVPVGVPSDEISGTQEGDDSTGQQAIDEPDFELGVLFDGGEERGEGELIGGRGGGPRTQPAPLEEEGEKEEEDPWRTMPALRVIYDTEDEDDEGDARGGWMFDSDSSSEDEDEDENTPPVSWYTPPRRDRDPSATSRNTGNPPPPPLPTPDRNQLLREMDGTRILTAALRRYTLPTPPSQSHSTLPIEETIPYAPPLRTRAPPFSINSTRDTPRPPLFSVNSGSTASWAHRNWDVNAYAPPPVDCVRSYLGRPPPPRMERSFGGMGRVGTREEGEDEDEDEGDDVKEEEEEEEDSAVVIKTGTGNGVLFAM</sequence>
<gene>
    <name evidence="2" type="ORF">AAF712_008029</name>
</gene>
<evidence type="ECO:0000256" key="1">
    <source>
        <dbReference type="SAM" id="MobiDB-lite"/>
    </source>
</evidence>
<feature type="region of interest" description="Disordered" evidence="1">
    <location>
        <begin position="27"/>
        <end position="62"/>
    </location>
</feature>
<dbReference type="Proteomes" id="UP001437256">
    <property type="component" value="Unassembled WGS sequence"/>
</dbReference>